<sequence>MVYSQIIKDSILGKPRYVKEYVLFLNNSGPYTFLKSDSEYGHAIIMTPKNLRESMRSSWFETDFCRYTNNETYYDKNRNITKEIWYYESGEIVDDYNYTYDSVGRKINENSGNKHAARNIQYFYEGASNKLKFVKYSLKWKDEPTKTYFGNRETYTPFTITKYDSVSKTDSIFTVTDFIRKKVGENSYQDAKDSIFRKKLTRVNLYDENFQIKESKYFDHKTDYNNKKLFQSGFTKFEYDSLGRTTKETQIRDDKYHYFILEENGKYREELKDGEYPSVSSVEYEFDKNGNIIKKTRIYQGSITNQAQFVLDKNQIQKLYYIDSWGKKNEELVPNNVLFKYKYDQHNNWIECIKNVNGQDLYLWKREIKYY</sequence>
<proteinExistence type="predicted"/>
<comment type="caution">
    <text evidence="1">The sequence shown here is derived from an EMBL/GenBank/DDBJ whole genome shotgun (WGS) entry which is preliminary data.</text>
</comment>
<evidence type="ECO:0000313" key="2">
    <source>
        <dbReference type="Proteomes" id="UP000035900"/>
    </source>
</evidence>
<evidence type="ECO:0000313" key="1">
    <source>
        <dbReference type="EMBL" id="KMQ72071.1"/>
    </source>
</evidence>
<dbReference type="PATRIC" id="fig|1304281.5.peg.727"/>
<dbReference type="STRING" id="1304281.ACM44_03370"/>
<name>A0A0J7J1Z7_9FLAO</name>
<reference evidence="1 2" key="1">
    <citation type="journal article" date="2004" name="Int. J. Syst. Evol. Microbiol.">
        <title>Kaistella koreensis gen. nov., sp. nov., a novel member of the Chryseobacterium-Bergeyella-Riemerella branch.</title>
        <authorList>
            <person name="Kim M.K."/>
            <person name="Im W.T."/>
            <person name="Shin Y.K."/>
            <person name="Lim J.H."/>
            <person name="Kim S.H."/>
            <person name="Lee B.C."/>
            <person name="Park M.Y."/>
            <person name="Lee K.Y."/>
            <person name="Lee S.T."/>
        </authorList>
    </citation>
    <scope>NUCLEOTIDE SEQUENCE [LARGE SCALE GENOMIC DNA]</scope>
    <source>
        <strain evidence="1 2">CCUG 49689</strain>
    </source>
</reference>
<dbReference type="AlphaFoldDB" id="A0A0J7J1Z7"/>
<organism evidence="1 2">
    <name type="scientific">Chryseobacterium koreense CCUG 49689</name>
    <dbReference type="NCBI Taxonomy" id="1304281"/>
    <lineage>
        <taxon>Bacteria</taxon>
        <taxon>Pseudomonadati</taxon>
        <taxon>Bacteroidota</taxon>
        <taxon>Flavobacteriia</taxon>
        <taxon>Flavobacteriales</taxon>
        <taxon>Weeksellaceae</taxon>
        <taxon>Chryseobacterium group</taxon>
        <taxon>Chryseobacterium</taxon>
    </lineage>
</organism>
<gene>
    <name evidence="1" type="ORF">ACM44_03370</name>
</gene>
<dbReference type="Proteomes" id="UP000035900">
    <property type="component" value="Unassembled WGS sequence"/>
</dbReference>
<protein>
    <submittedName>
        <fullName evidence="1">Uncharacterized protein</fullName>
    </submittedName>
</protein>
<keyword evidence="2" id="KW-1185">Reference proteome</keyword>
<dbReference type="Gene3D" id="2.180.10.10">
    <property type="entry name" value="RHS repeat-associated core"/>
    <property type="match status" value="1"/>
</dbReference>
<accession>A0A0J7J1Z7</accession>
<dbReference type="EMBL" id="LFNG01000004">
    <property type="protein sequence ID" value="KMQ72071.1"/>
    <property type="molecule type" value="Genomic_DNA"/>
</dbReference>